<comment type="caution">
    <text evidence="2">The sequence shown here is derived from an EMBL/GenBank/DDBJ whole genome shotgun (WGS) entry which is preliminary data.</text>
</comment>
<organism evidence="2 3">
    <name type="scientific">Campylobacter gracilis RM3268</name>
    <dbReference type="NCBI Taxonomy" id="553220"/>
    <lineage>
        <taxon>Bacteria</taxon>
        <taxon>Pseudomonadati</taxon>
        <taxon>Campylobacterota</taxon>
        <taxon>Epsilonproteobacteria</taxon>
        <taxon>Campylobacterales</taxon>
        <taxon>Campylobacteraceae</taxon>
        <taxon>Campylobacter</taxon>
    </lineage>
</organism>
<dbReference type="AlphaFoldDB" id="C8PGG0"/>
<dbReference type="GO" id="GO:0016787">
    <property type="term" value="F:hydrolase activity"/>
    <property type="evidence" value="ECO:0007669"/>
    <property type="project" value="UniProtKB-KW"/>
</dbReference>
<dbReference type="OrthoDB" id="9810154at2"/>
<evidence type="ECO:0000256" key="1">
    <source>
        <dbReference type="ARBA" id="ARBA00022801"/>
    </source>
</evidence>
<dbReference type="Gene3D" id="3.40.50.1240">
    <property type="entry name" value="Phosphoglycerate mutase-like"/>
    <property type="match status" value="1"/>
</dbReference>
<dbReference type="InterPro" id="IPR013078">
    <property type="entry name" value="His_Pase_superF_clade-1"/>
</dbReference>
<dbReference type="EMBL" id="ACYG01000019">
    <property type="protein sequence ID" value="EEV18198.1"/>
    <property type="molecule type" value="Genomic_DNA"/>
</dbReference>
<dbReference type="Pfam" id="PF00300">
    <property type="entry name" value="His_Phos_1"/>
    <property type="match status" value="1"/>
</dbReference>
<dbReference type="SUPFAM" id="SSF53254">
    <property type="entry name" value="Phosphoglycerate mutase-like"/>
    <property type="match status" value="1"/>
</dbReference>
<accession>C8PGG0</accession>
<evidence type="ECO:0000313" key="2">
    <source>
        <dbReference type="EMBL" id="EEV18198.1"/>
    </source>
</evidence>
<evidence type="ECO:0000313" key="3">
    <source>
        <dbReference type="Proteomes" id="UP000005709"/>
    </source>
</evidence>
<name>C8PGG0_9BACT</name>
<gene>
    <name evidence="2" type="ORF">CAMGR0001_0953</name>
</gene>
<sequence length="224" mass="24429">MKRIYFIRHAEAQSGGKSDFERALSRVGELCAIKLGEKLRSLGLAPDLIITSSAMRALHTAQIIANALGATKRVVPLRELYDISLWDLAKFVRSLDEKRFFGCGVNVEKYNAVGLSSEKHRDANAENSAFKGTKIPASIGENNAISCNNVEISSTDVMQNFNAASAECVFIVGHNPAIGGICSLLGEKEVDKFPPCSICGLEFDVHKFSYITDHSGKIVMLQSF</sequence>
<dbReference type="CDD" id="cd07067">
    <property type="entry name" value="HP_PGM_like"/>
    <property type="match status" value="1"/>
</dbReference>
<dbReference type="RefSeq" id="WP_005870538.1">
    <property type="nucleotide sequence ID" value="NZ_ACYG01000019.1"/>
</dbReference>
<reference evidence="2 3" key="1">
    <citation type="submission" date="2009-07" db="EMBL/GenBank/DDBJ databases">
        <authorList>
            <person name="Madupu R."/>
            <person name="Sebastian Y."/>
            <person name="Durkin A.S."/>
            <person name="Torralba M."/>
            <person name="Methe B."/>
            <person name="Sutton G.G."/>
            <person name="Strausberg R.L."/>
            <person name="Nelson K.E."/>
        </authorList>
    </citation>
    <scope>NUCLEOTIDE SEQUENCE [LARGE SCALE GENOMIC DNA]</scope>
    <source>
        <strain evidence="2 3">RM3268</strain>
    </source>
</reference>
<keyword evidence="1" id="KW-0378">Hydrolase</keyword>
<dbReference type="InterPro" id="IPR051021">
    <property type="entry name" value="Mito_Ser/Thr_phosphatase"/>
</dbReference>
<dbReference type="Proteomes" id="UP000005709">
    <property type="component" value="Unassembled WGS sequence"/>
</dbReference>
<dbReference type="PANTHER" id="PTHR20935">
    <property type="entry name" value="PHOSPHOGLYCERATE MUTASE-RELATED"/>
    <property type="match status" value="1"/>
</dbReference>
<protein>
    <submittedName>
        <fullName evidence="2">Phosphoglycerate mutase family protein</fullName>
    </submittedName>
</protein>
<keyword evidence="3" id="KW-1185">Reference proteome</keyword>
<dbReference type="eggNOG" id="COG2062">
    <property type="taxonomic scope" value="Bacteria"/>
</dbReference>
<dbReference type="InterPro" id="IPR029033">
    <property type="entry name" value="His_PPase_superfam"/>
</dbReference>
<proteinExistence type="predicted"/>